<dbReference type="Proteomes" id="UP001499988">
    <property type="component" value="Unassembled WGS sequence"/>
</dbReference>
<evidence type="ECO:0000313" key="2">
    <source>
        <dbReference type="Proteomes" id="UP001499988"/>
    </source>
</evidence>
<dbReference type="Gene3D" id="3.40.50.1110">
    <property type="entry name" value="SGNH hydrolase"/>
    <property type="match status" value="2"/>
</dbReference>
<dbReference type="InterPro" id="IPR036514">
    <property type="entry name" value="SGNH_hydro_sf"/>
</dbReference>
<dbReference type="EMBL" id="BAABJZ010000016">
    <property type="protein sequence ID" value="GAA4879768.1"/>
    <property type="molecule type" value="Genomic_DNA"/>
</dbReference>
<protein>
    <recommendedName>
        <fullName evidence="3">SGNH hydrolase-type esterase domain-containing protein</fullName>
    </recommendedName>
</protein>
<dbReference type="RefSeq" id="WP_345334463.1">
    <property type="nucleotide sequence ID" value="NZ_BAABJZ010000016.1"/>
</dbReference>
<reference evidence="2" key="1">
    <citation type="journal article" date="2019" name="Int. J. Syst. Evol. Microbiol.">
        <title>The Global Catalogue of Microorganisms (GCM) 10K type strain sequencing project: providing services to taxonomists for standard genome sequencing and annotation.</title>
        <authorList>
            <consortium name="The Broad Institute Genomics Platform"/>
            <consortium name="The Broad Institute Genome Sequencing Center for Infectious Disease"/>
            <person name="Wu L."/>
            <person name="Ma J."/>
        </authorList>
    </citation>
    <scope>NUCLEOTIDE SEQUENCE [LARGE SCALE GENOMIC DNA]</scope>
    <source>
        <strain evidence="2">JCM 18401</strain>
    </source>
</reference>
<evidence type="ECO:0008006" key="3">
    <source>
        <dbReference type="Google" id="ProtNLM"/>
    </source>
</evidence>
<comment type="caution">
    <text evidence="1">The sequence shown here is derived from an EMBL/GenBank/DDBJ whole genome shotgun (WGS) entry which is preliminary data.</text>
</comment>
<name>A0ABP9EKQ7_9GAMM</name>
<proteinExistence type="predicted"/>
<dbReference type="SUPFAM" id="SSF52266">
    <property type="entry name" value="SGNH hydrolase"/>
    <property type="match status" value="2"/>
</dbReference>
<keyword evidence="2" id="KW-1185">Reference proteome</keyword>
<organism evidence="1 2">
    <name type="scientific">Ferrimonas pelagia</name>
    <dbReference type="NCBI Taxonomy" id="1177826"/>
    <lineage>
        <taxon>Bacteria</taxon>
        <taxon>Pseudomonadati</taxon>
        <taxon>Pseudomonadota</taxon>
        <taxon>Gammaproteobacteria</taxon>
        <taxon>Alteromonadales</taxon>
        <taxon>Ferrimonadaceae</taxon>
        <taxon>Ferrimonas</taxon>
    </lineage>
</organism>
<gene>
    <name evidence="1" type="ORF">GCM10023333_12340</name>
</gene>
<evidence type="ECO:0000313" key="1">
    <source>
        <dbReference type="EMBL" id="GAA4879768.1"/>
    </source>
</evidence>
<accession>A0ABP9EKQ7</accession>
<sequence>MTNNFFKLIEELQQHLSWLNQILKGTQSEDVIIDGEVKPTISKALNGKKEEMDALLSQAETARDAAQLASGVYASVAAGLAATSPSAYFNVPSSSAAENLILYRNDNGSAQEIKRYPSEGAVQDLRRYDIGFCTGNNTNDGGIIFDFVNLVITVEASRVFLQNKTGEWLPAATIVIDSTDRHLYYNAGTKEYETYPANVPFGTVTEQHALLAVFRPEGGVSWCGWPNYRVNRMPTDSSGKRANLVRNAPMGTSNNLSYIDFDFDNNKVLIIGGVYLYTQGFGYFALPEGEIEFDSSARYLYYNRTINEVIATSGSASWYDDDLYLLAQFWPNHKKVNYCGLSNYRINGVLQSLSAIEANQIRLATLGGAGNSNTRYLNIDTVNSRIEVIGTLFVYLESYSLKSLSGFSVAFDSDTRHIYYDRIAHELVAQSYRVADEYVSSHCYLILSFYPAGNASAIWYSGDAGYRVNGVRPRPAGQVTTWLNLHDYVEGQKAVSLRRSVPYLDLYAGSGLNYQNKDSFISSDQLHYAAEGYAHIAAMTTDFIRRNAPAGELAGKTVGVFGGSFSVISASRACKDVWASELGIAYTDYGVSGAGFGKQNNLIDSQIDQAGVHDIYVLWCSTNDCTGAVAIGEPDAGDNTTQNGGMNVCIDKLIALNPTAKILILGSLKAYSSKYLYDPAVVRG</sequence>